<dbReference type="PANTHER" id="PTHR35337">
    <property type="entry name" value="SLR1478 PROTEIN"/>
    <property type="match status" value="1"/>
</dbReference>
<feature type="transmembrane region" description="Helical" evidence="1">
    <location>
        <begin position="128"/>
        <end position="146"/>
    </location>
</feature>
<accession>A0A952KDA1</accession>
<keyword evidence="1" id="KW-1133">Transmembrane helix</keyword>
<organism evidence="2 3">
    <name type="scientific">Inquilinus limosus</name>
    <dbReference type="NCBI Taxonomy" id="171674"/>
    <lineage>
        <taxon>Bacteria</taxon>
        <taxon>Pseudomonadati</taxon>
        <taxon>Pseudomonadota</taxon>
        <taxon>Alphaproteobacteria</taxon>
        <taxon>Rhodospirillales</taxon>
        <taxon>Rhodospirillaceae</taxon>
        <taxon>Inquilinus</taxon>
    </lineage>
</organism>
<feature type="transmembrane region" description="Helical" evidence="1">
    <location>
        <begin position="205"/>
        <end position="234"/>
    </location>
</feature>
<name>A0A952KDA1_9PROT</name>
<dbReference type="EMBL" id="JAEKLZ010000187">
    <property type="protein sequence ID" value="MBW8725828.1"/>
    <property type="molecule type" value="Genomic_DNA"/>
</dbReference>
<comment type="caution">
    <text evidence="2">The sequence shown here is derived from an EMBL/GenBank/DDBJ whole genome shotgun (WGS) entry which is preliminary data.</text>
</comment>
<dbReference type="Pfam" id="PF01944">
    <property type="entry name" value="SpoIIM"/>
    <property type="match status" value="1"/>
</dbReference>
<evidence type="ECO:0000256" key="1">
    <source>
        <dbReference type="SAM" id="Phobius"/>
    </source>
</evidence>
<proteinExistence type="predicted"/>
<feature type="transmembrane region" description="Helical" evidence="1">
    <location>
        <begin position="293"/>
        <end position="311"/>
    </location>
</feature>
<feature type="transmembrane region" description="Helical" evidence="1">
    <location>
        <begin position="323"/>
        <end position="342"/>
    </location>
</feature>
<dbReference type="InterPro" id="IPR002798">
    <property type="entry name" value="SpoIIM-like"/>
</dbReference>
<evidence type="ECO:0000313" key="3">
    <source>
        <dbReference type="Proteomes" id="UP000700706"/>
    </source>
</evidence>
<reference evidence="2" key="1">
    <citation type="submission" date="2020-06" db="EMBL/GenBank/DDBJ databases">
        <title>Stable isotope informed genome-resolved metagenomics uncovers potential trophic interactions in rhizosphere soil.</title>
        <authorList>
            <person name="Starr E.P."/>
            <person name="Shi S."/>
            <person name="Blazewicz S.J."/>
            <person name="Koch B.J."/>
            <person name="Probst A.J."/>
            <person name="Hungate B.A."/>
            <person name="Pett-Ridge J."/>
            <person name="Firestone M.K."/>
            <person name="Banfield J.F."/>
        </authorList>
    </citation>
    <scope>NUCLEOTIDE SEQUENCE</scope>
    <source>
        <strain evidence="2">YM_69_17</strain>
    </source>
</reference>
<keyword evidence="1" id="KW-0472">Membrane</keyword>
<dbReference type="PANTHER" id="PTHR35337:SF1">
    <property type="entry name" value="SLR1478 PROTEIN"/>
    <property type="match status" value="1"/>
</dbReference>
<dbReference type="AlphaFoldDB" id="A0A952KDA1"/>
<sequence>MTPPTDIRPAAGAGTPSTIVLRSSEFRHGREQAWRELEELVERAERHGLGTLGAEELQRLPLLYRSALSSLSVARAIALDRNLRLYLENLGLRAFLLVHAPRHGLLEGIRDFLWRGFPARVRASGRPILLAFAAIALGIVAGYLLVAGNPAWFSSLVPGDLAGGRSEGSTREELLEDEIFAPWPGFTQSFIVFANFLFRHNTLVGLLTFGLGIAAGVPTLLLLLYQGLVFGAFIALHQDRGLLLDFVGWVSIHGVTEFGAIILCGAGGLVVAQNILFPGRRSRLANVAFRGQDAAQLVVGAVLMFFIAGLIEGGLRQLVADTPARLAIAGLTAILWLAYFTLAGRKAR</sequence>
<dbReference type="Proteomes" id="UP000700706">
    <property type="component" value="Unassembled WGS sequence"/>
</dbReference>
<gene>
    <name evidence="2" type="ORF">JF625_11830</name>
</gene>
<feature type="transmembrane region" description="Helical" evidence="1">
    <location>
        <begin position="179"/>
        <end position="198"/>
    </location>
</feature>
<evidence type="ECO:0000313" key="2">
    <source>
        <dbReference type="EMBL" id="MBW8725828.1"/>
    </source>
</evidence>
<feature type="transmembrane region" description="Helical" evidence="1">
    <location>
        <begin position="246"/>
        <end position="272"/>
    </location>
</feature>
<protein>
    <submittedName>
        <fullName evidence="2">Stage II sporulation protein M</fullName>
    </submittedName>
</protein>
<keyword evidence="1" id="KW-0812">Transmembrane</keyword>